<dbReference type="EMBL" id="JXDG01000111">
    <property type="protein sequence ID" value="KIH80558.1"/>
    <property type="molecule type" value="Genomic_DNA"/>
</dbReference>
<dbReference type="Proteomes" id="UP000031535">
    <property type="component" value="Unassembled WGS sequence"/>
</dbReference>
<dbReference type="PATRIC" id="fig|226910.6.peg.5673"/>
<reference evidence="1 2" key="1">
    <citation type="submission" date="2015-01" db="EMBL/GenBank/DDBJ databases">
        <title>Complete genome of Pseudomonas batumici UCM B-321 producer of the batumin antibiotic with strong antistaphilococcal and potential anticancer activity.</title>
        <authorList>
            <person name="Klochko V.V."/>
            <person name="Zelena L.B."/>
            <person name="Elena K.A."/>
            <person name="Reva O.N."/>
        </authorList>
    </citation>
    <scope>NUCLEOTIDE SEQUENCE [LARGE SCALE GENOMIC DNA]</scope>
    <source>
        <strain evidence="1 2">UCM B-321</strain>
    </source>
</reference>
<organism evidence="1 2">
    <name type="scientific">Pseudomonas batumici</name>
    <dbReference type="NCBI Taxonomy" id="226910"/>
    <lineage>
        <taxon>Bacteria</taxon>
        <taxon>Pseudomonadati</taxon>
        <taxon>Pseudomonadota</taxon>
        <taxon>Gammaproteobacteria</taxon>
        <taxon>Pseudomonadales</taxon>
        <taxon>Pseudomonadaceae</taxon>
        <taxon>Pseudomonas</taxon>
    </lineage>
</organism>
<gene>
    <name evidence="1" type="ORF">UCMB321_5687</name>
</gene>
<evidence type="ECO:0000313" key="1">
    <source>
        <dbReference type="EMBL" id="KIH80558.1"/>
    </source>
</evidence>
<sequence>MSPVLGERKFWQIASQEKLSPSMREFMNYHSHGCLDSQADEK</sequence>
<accession>A0A0C2EPF7</accession>
<protein>
    <submittedName>
        <fullName evidence="1">Uncharacterized protein</fullName>
    </submittedName>
</protein>
<proteinExistence type="predicted"/>
<keyword evidence="2" id="KW-1185">Reference proteome</keyword>
<name>A0A0C2EPF7_9PSED</name>
<dbReference type="AlphaFoldDB" id="A0A0C2EPF7"/>
<evidence type="ECO:0000313" key="2">
    <source>
        <dbReference type="Proteomes" id="UP000031535"/>
    </source>
</evidence>
<comment type="caution">
    <text evidence="1">The sequence shown here is derived from an EMBL/GenBank/DDBJ whole genome shotgun (WGS) entry which is preliminary data.</text>
</comment>